<feature type="region of interest" description="Disordered" evidence="1">
    <location>
        <begin position="1022"/>
        <end position="1052"/>
    </location>
</feature>
<feature type="compositionally biased region" description="Low complexity" evidence="1">
    <location>
        <begin position="1022"/>
        <end position="1031"/>
    </location>
</feature>
<feature type="region of interest" description="Disordered" evidence="1">
    <location>
        <begin position="903"/>
        <end position="923"/>
    </location>
</feature>
<feature type="region of interest" description="Disordered" evidence="1">
    <location>
        <begin position="1193"/>
        <end position="1222"/>
    </location>
</feature>
<dbReference type="VEuPathDB" id="TriTrypDB:LtaPh_2304700"/>
<feature type="compositionally biased region" description="Polar residues" evidence="1">
    <location>
        <begin position="1325"/>
        <end position="1340"/>
    </location>
</feature>
<feature type="compositionally biased region" description="Basic and acidic residues" evidence="1">
    <location>
        <begin position="1345"/>
        <end position="1355"/>
    </location>
</feature>
<gene>
    <name evidence="2" type="ORF">LtaPh_2304700</name>
</gene>
<name>A0A640KH89_LEITA</name>
<feature type="compositionally biased region" description="Polar residues" evidence="1">
    <location>
        <begin position="741"/>
        <end position="771"/>
    </location>
</feature>
<feature type="region of interest" description="Disordered" evidence="1">
    <location>
        <begin position="581"/>
        <end position="636"/>
    </location>
</feature>
<evidence type="ECO:0000313" key="3">
    <source>
        <dbReference type="Proteomes" id="UP000419144"/>
    </source>
</evidence>
<feature type="compositionally biased region" description="Polar residues" evidence="1">
    <location>
        <begin position="90"/>
        <end position="105"/>
    </location>
</feature>
<proteinExistence type="predicted"/>
<organism evidence="2 3">
    <name type="scientific">Leishmania tarentolae</name>
    <name type="common">Sauroleishmania tarentolae</name>
    <dbReference type="NCBI Taxonomy" id="5689"/>
    <lineage>
        <taxon>Eukaryota</taxon>
        <taxon>Discoba</taxon>
        <taxon>Euglenozoa</taxon>
        <taxon>Kinetoplastea</taxon>
        <taxon>Metakinetoplastina</taxon>
        <taxon>Trypanosomatida</taxon>
        <taxon>Trypanosomatidae</taxon>
        <taxon>Leishmaniinae</taxon>
        <taxon>Leishmania</taxon>
        <taxon>lizard Leishmania</taxon>
    </lineage>
</organism>
<feature type="region of interest" description="Disordered" evidence="1">
    <location>
        <begin position="1916"/>
        <end position="1960"/>
    </location>
</feature>
<evidence type="ECO:0000313" key="2">
    <source>
        <dbReference type="EMBL" id="GET88688.1"/>
    </source>
</evidence>
<feature type="compositionally biased region" description="Basic residues" evidence="1">
    <location>
        <begin position="1921"/>
        <end position="1930"/>
    </location>
</feature>
<dbReference type="EMBL" id="BLBS01000030">
    <property type="protein sequence ID" value="GET88688.1"/>
    <property type="molecule type" value="Genomic_DNA"/>
</dbReference>
<evidence type="ECO:0000256" key="1">
    <source>
        <dbReference type="SAM" id="MobiDB-lite"/>
    </source>
</evidence>
<accession>A0A640KH89</accession>
<feature type="region of interest" description="Disordered" evidence="1">
    <location>
        <begin position="1325"/>
        <end position="1446"/>
    </location>
</feature>
<dbReference type="Proteomes" id="UP000419144">
    <property type="component" value="Unassembled WGS sequence"/>
</dbReference>
<sequence length="1960" mass="213532">MSHESHHGVFGDALTNEFQWRNLYLKEFGCCTYSPPIPKDPVTTTVGVYPMRRQVKLLQHESSSSEDTDNEVGDDDEESTDDTEKDDSYQENFSSGLFESPSSGGDSDGCHLKRHHPKNGDVGDGHPSSMSYSRRARNPADQFFSLDLSISLKDDGIRAHSFRNSGDGTSVRRCGHSAVLRKDDFFDANDIFSTKLFSFLWVASDDDDDEEYSSDTRTVDYEGRRWGTRCLDNGKGARYSMQSRQDPGRLTLSRPSFTTLASQLFNTNPHGVPEAVLRLHHQTWILLMDNRLMAWVHRAATDHCQRATQLRQRLLEIIALGPCLTDITGGVTLASPTKANTSLVLPEEDALQRTLESFSPFFVVIAPPPAVQRAKDQFQAAQRGQLRSNNSQQAAAASAADLIGLPMLSQYGSWREAYEHRHRWSKAPFSFFFIYDVSYNYAQVTALFVQLQLLYTHAHNHSRRCAESRPESVLLKSACHQRTTSRTASRTKEEQQHVCPLMFMQEMTENVVLAYEQSSARTTLPMLRRVLDFLTDAALDVVTAHHFISRDALLRQHQFQLPGMTAVRPLPVSTAASAAAASFEMPQATEDGGSTDVADDRRPTRRSCRAYKEDDSFSMKDELPGADGSGIPVSGVEPKHVTERDINSLFEIAYWFVDVTTANATVPLDSALPTGTTAGAAAVRLRPLNSSLDVRKVNRSSPATIPPLDSPSDRVGTNHSAAAAAGGGAEPVRMYKVLSVDGSQPSSPHQSNPLSLTGSDERTTLSSSARSQQYLPGRVQVYNPVESLAEAVALLEAYRKPLQQREDRAGRAGRRKRQSLSVDARTSSSVVGAKGPKLPGLTPIPVFDSFTSIISPLIVLTTYLRLHGGTWLKHLCRRVFESLRRPNVLLYVNTLELDSAWASVQSQSSPPPQETRRQSVSALPRGRQRFRNRSFHAAPLPLNTTASVEAERNDFLHNLGCLEDLICQDILYALNNFFGLLYGKRAAALRLPQGITILLTQFVSTVHLYMLESAGATRTAAAAAPGNGNRNRAMRTGSHPNPSATGGGTAVDSPSHMVEDCLRMCKQRYYAGLNRPGSSNEPGEAYVSPFRDMDGPFHSDNASDGAEGTASLPRLLHTIEQHRLAKFILFDCWILPALNNAVSLGYLAPESPLHLRWNIDALARYLKILVHAPFVEQDKKNFTSLFPDATKNFRRHGKGGRSADRQPASVRLASHSDGRSAGRPTVLTLPPYITGIYDVATGSLVKLQTSLSLAATAGDNSLNMVPNATPELEHPADLSASSSTLLSSVILAVNFESVNDEEVSAAEESPTQRGQSKWMLESTAFPSSVTATQEPASSAGAQRHSKVERLAEHRASSVAAGKSMVTPPSANSSRLLSVGGESVEAAGGMSSPRSHHGTGSFSGSPKDLHSDLQMSPIEPRRRVSDTTLSSTTPTFTSPHPPPLDGIQSIFSSGDQRPTCVVAGALKHPYVVMDKAGWLEMSPALQNLNDCIGLTFCDRGTGDALTGDIGTVSPVSRLPKINACSGRAESRNGRTESCSGLLTAHGTSGQRARGAPKEPSTCDDFSAFDVPALELLNAFTYAACTVETSYVIVSEFEVLPSMAAGCLEKIYEVATDTHPMVLHALQKGAFHFAYNDSGRVPSELTSLYTACMSGVLLHPRTAAHVLKNVMDNNLPFSQTLLKPVADTTALELLNHLATHSRDVPMVDVNAIVPLIHSMVPDRDAYESGGKQRHAKTDVANRGTVLPEVGAKKNSSISSAAVSHHWERESRRLLRELVFLTTGNSDSGPPLPLAPGLRRPVGPPHPIHMLRAGAARITEDTGGTTPMVFDPWWRAMVVALCVKASNVFAECSSNHPEMFREMCHAQAEESKRLSRYTTAHFVATKGLETYEKDSVAMMSASQHRHSSLLGRGSCVGNLPAWPGRRRKRKPKTRSVTASGGRRTASTGRKTKKKGWKAAAAAV</sequence>
<feature type="compositionally biased region" description="Polar residues" evidence="1">
    <location>
        <begin position="819"/>
        <end position="830"/>
    </location>
</feature>
<comment type="caution">
    <text evidence="2">The sequence shown here is derived from an EMBL/GenBank/DDBJ whole genome shotgun (WGS) entry which is preliminary data.</text>
</comment>
<reference evidence="2" key="1">
    <citation type="submission" date="2019-11" db="EMBL/GenBank/DDBJ databases">
        <title>Leishmania tarentolae CDS.</title>
        <authorList>
            <person name="Goto Y."/>
            <person name="Yamagishi J."/>
        </authorList>
    </citation>
    <scope>NUCLEOTIDE SEQUENCE [LARGE SCALE GENOMIC DNA]</scope>
    <source>
        <strain evidence="2">Parrot Tar II</strain>
    </source>
</reference>
<keyword evidence="3" id="KW-1185">Reference proteome</keyword>
<protein>
    <submittedName>
        <fullName evidence="2">Uncharacterized protein</fullName>
    </submittedName>
</protein>
<feature type="region of interest" description="Disordered" evidence="1">
    <location>
        <begin position="697"/>
        <end position="728"/>
    </location>
</feature>
<dbReference type="OrthoDB" id="273476at2759"/>
<feature type="region of interest" description="Disordered" evidence="1">
    <location>
        <begin position="805"/>
        <end position="835"/>
    </location>
</feature>
<feature type="compositionally biased region" description="Polar residues" evidence="1">
    <location>
        <begin position="1366"/>
        <end position="1375"/>
    </location>
</feature>
<feature type="compositionally biased region" description="Acidic residues" evidence="1">
    <location>
        <begin position="64"/>
        <end position="85"/>
    </location>
</feature>
<feature type="region of interest" description="Disordered" evidence="1">
    <location>
        <begin position="740"/>
        <end position="771"/>
    </location>
</feature>
<feature type="compositionally biased region" description="Basic and acidic residues" evidence="1">
    <location>
        <begin position="610"/>
        <end position="623"/>
    </location>
</feature>
<feature type="compositionally biased region" description="Low complexity" evidence="1">
    <location>
        <begin position="1425"/>
        <end position="1437"/>
    </location>
</feature>
<feature type="region of interest" description="Disordered" evidence="1">
    <location>
        <begin position="58"/>
        <end position="134"/>
    </location>
</feature>